<feature type="region of interest" description="Disordered" evidence="2">
    <location>
        <begin position="25"/>
        <end position="60"/>
    </location>
</feature>
<gene>
    <name evidence="4" type="ORF">ELS20_03525</name>
</gene>
<evidence type="ECO:0000313" key="5">
    <source>
        <dbReference type="Proteomes" id="UP000293535"/>
    </source>
</evidence>
<dbReference type="Proteomes" id="UP000293535">
    <property type="component" value="Unassembled WGS sequence"/>
</dbReference>
<evidence type="ECO:0000259" key="3">
    <source>
        <dbReference type="Pfam" id="PF13458"/>
    </source>
</evidence>
<feature type="domain" description="Leucine-binding protein" evidence="3">
    <location>
        <begin position="58"/>
        <end position="426"/>
    </location>
</feature>
<evidence type="ECO:0000256" key="2">
    <source>
        <dbReference type="SAM" id="MobiDB-lite"/>
    </source>
</evidence>
<accession>A0A482TDH5</accession>
<dbReference type="Pfam" id="PF13458">
    <property type="entry name" value="Peripla_BP_6"/>
    <property type="match status" value="1"/>
</dbReference>
<dbReference type="RefSeq" id="WP_129755060.1">
    <property type="nucleotide sequence ID" value="NZ_JAFKAA010000002.1"/>
</dbReference>
<dbReference type="InterPro" id="IPR028082">
    <property type="entry name" value="Peripla_BP_I"/>
</dbReference>
<comment type="caution">
    <text evidence="4">The sequence shown here is derived from an EMBL/GenBank/DDBJ whole genome shotgun (WGS) entry which is preliminary data.</text>
</comment>
<protein>
    <submittedName>
        <fullName evidence="4">ABC transporter substrate-binding protein</fullName>
    </submittedName>
</protein>
<evidence type="ECO:0000313" key="4">
    <source>
        <dbReference type="EMBL" id="RYJ09193.1"/>
    </source>
</evidence>
<organism evidence="4 5">
    <name type="scientific">Haloarcula hispanica</name>
    <dbReference type="NCBI Taxonomy" id="51589"/>
    <lineage>
        <taxon>Archaea</taxon>
        <taxon>Methanobacteriati</taxon>
        <taxon>Methanobacteriota</taxon>
        <taxon>Stenosarchaea group</taxon>
        <taxon>Halobacteria</taxon>
        <taxon>Halobacteriales</taxon>
        <taxon>Haloarculaceae</taxon>
        <taxon>Haloarcula</taxon>
    </lineage>
</organism>
<evidence type="ECO:0000256" key="1">
    <source>
        <dbReference type="ARBA" id="ARBA00022729"/>
    </source>
</evidence>
<dbReference type="PROSITE" id="PS51257">
    <property type="entry name" value="PROKAR_LIPOPROTEIN"/>
    <property type="match status" value="1"/>
</dbReference>
<proteinExistence type="predicted"/>
<dbReference type="PANTHER" id="PTHR30483">
    <property type="entry name" value="LEUCINE-SPECIFIC-BINDING PROTEIN"/>
    <property type="match status" value="1"/>
</dbReference>
<dbReference type="InterPro" id="IPR051010">
    <property type="entry name" value="BCAA_transport"/>
</dbReference>
<sequence length="470" mass="49535">MQNTATRRRVLGALGAGVVGLSGCVSDDSSMTEQDDSDGGTTDSGTNGESGGSGSTQTVSIGLLQPRSGDLKYYGDQSLWGFLSGLAYKGDTDPPTDPGSGEVTITAGDTEYRLLIRDTEFSADTAQTAATNLVENESVDMLAGCASSAVASRVVTTVVNQAQVPIMLGPAASADITSNSETCSNLVYRASENTAMDARSGGKYVARETDVSTVYLFGADYSFGRAVVNNYRDVLEAEGVDIVGERFVEQGYAEWDGLLDNAEEAGAEGVVGGFTVATLPAMFNAFLSGDYSYRVFGGFATRITNSVVGGTMQSVLGEPLTEEKIRNSQLGPFTTRYHWNQYDNPINDAFVESYTNAYGVVPDLFSAGTFTGASAIHQAVQESGSTEGTDIADALKGMTVTDTPKGENGYTFQEYNNQAQSAMTVANPIPTTDEWADNWGAAIMPGEPLARISADETTIPQDSDQMDCSL</sequence>
<dbReference type="AlphaFoldDB" id="A0A482TDH5"/>
<dbReference type="Gene3D" id="3.40.50.2300">
    <property type="match status" value="2"/>
</dbReference>
<dbReference type="EMBL" id="RZIG01000002">
    <property type="protein sequence ID" value="RYJ09193.1"/>
    <property type="molecule type" value="Genomic_DNA"/>
</dbReference>
<reference evidence="4 5" key="1">
    <citation type="submission" date="2018-12" db="EMBL/GenBank/DDBJ databases">
        <title>Draft genome sequence of Haloarcula hispinica strain 18.1, an halophilic archaeon isolated from Chott El Jerid of Southern Tunisia.</title>
        <authorList>
            <person name="Najjari A."/>
            <person name="Ben Dhia O."/>
            <person name="Ferjani R."/>
            <person name="Mahjoubi M."/>
            <person name="Sghaier H."/>
            <person name="Elshahed M."/>
            <person name="Ouzari H.I."/>
            <person name="Cherid A."/>
            <person name="Youssef N."/>
        </authorList>
    </citation>
    <scope>NUCLEOTIDE SEQUENCE [LARGE SCALE GENOMIC DNA]</scope>
    <source>
        <strain evidence="4 5">18.1</strain>
    </source>
</reference>
<dbReference type="SUPFAM" id="SSF53822">
    <property type="entry name" value="Periplasmic binding protein-like I"/>
    <property type="match status" value="1"/>
</dbReference>
<name>A0A482TDH5_HALHI</name>
<dbReference type="InterPro" id="IPR028081">
    <property type="entry name" value="Leu-bd"/>
</dbReference>
<keyword evidence="1" id="KW-0732">Signal</keyword>
<dbReference type="PANTHER" id="PTHR30483:SF6">
    <property type="entry name" value="PERIPLASMIC BINDING PROTEIN OF ABC TRANSPORTER FOR NATURAL AMINO ACIDS"/>
    <property type="match status" value="1"/>
</dbReference>